<reference evidence="1" key="1">
    <citation type="submission" date="2024-01" db="EMBL/GenBank/DDBJ databases">
        <authorList>
            <person name="Webb A."/>
        </authorList>
    </citation>
    <scope>NUCLEOTIDE SEQUENCE</scope>
    <source>
        <strain evidence="1">Pm1</strain>
    </source>
</reference>
<comment type="caution">
    <text evidence="1">The sequence shown here is derived from an EMBL/GenBank/DDBJ whole genome shotgun (WGS) entry which is preliminary data.</text>
</comment>
<gene>
    <name evidence="1" type="ORF">PM001_LOCUS22874</name>
</gene>
<dbReference type="Proteomes" id="UP001162060">
    <property type="component" value="Unassembled WGS sequence"/>
</dbReference>
<accession>A0AAV1UX38</accession>
<proteinExistence type="predicted"/>
<name>A0AAV1UX38_9STRA</name>
<organism evidence="1 2">
    <name type="scientific">Peronospora matthiolae</name>
    <dbReference type="NCBI Taxonomy" id="2874970"/>
    <lineage>
        <taxon>Eukaryota</taxon>
        <taxon>Sar</taxon>
        <taxon>Stramenopiles</taxon>
        <taxon>Oomycota</taxon>
        <taxon>Peronosporomycetes</taxon>
        <taxon>Peronosporales</taxon>
        <taxon>Peronosporaceae</taxon>
        <taxon>Peronospora</taxon>
    </lineage>
</organism>
<dbReference type="EMBL" id="CAKLBY020000227">
    <property type="protein sequence ID" value="CAK7937724.1"/>
    <property type="molecule type" value="Genomic_DNA"/>
</dbReference>
<protein>
    <submittedName>
        <fullName evidence="1">Uncharacterized protein</fullName>
    </submittedName>
</protein>
<sequence>MPCSLAEIPDDLSTLKHSTMVDVYNTCEVLTDSGFDETQPPDVDITVYDENLNSVAGFSEDAELVNRCAAHALMGARKLKPKRQQISALELDALIAEFVSKDVMNHSSHDDLLAAM</sequence>
<dbReference type="AlphaFoldDB" id="A0AAV1UX38"/>
<evidence type="ECO:0000313" key="1">
    <source>
        <dbReference type="EMBL" id="CAK7937724.1"/>
    </source>
</evidence>
<evidence type="ECO:0000313" key="2">
    <source>
        <dbReference type="Proteomes" id="UP001162060"/>
    </source>
</evidence>